<feature type="coiled-coil region" evidence="1">
    <location>
        <begin position="107"/>
        <end position="134"/>
    </location>
</feature>
<keyword evidence="3" id="KW-0396">Initiation factor</keyword>
<dbReference type="AlphaFoldDB" id="A0AAV1PDG0"/>
<feature type="compositionally biased region" description="Low complexity" evidence="2">
    <location>
        <begin position="400"/>
        <end position="410"/>
    </location>
</feature>
<accession>A0AAV1PDG0</accession>
<feature type="compositionally biased region" description="Basic residues" evidence="2">
    <location>
        <begin position="432"/>
        <end position="441"/>
    </location>
</feature>
<feature type="compositionally biased region" description="Basic and acidic residues" evidence="2">
    <location>
        <begin position="314"/>
        <end position="323"/>
    </location>
</feature>
<comment type="caution">
    <text evidence="3">The sequence shown here is derived from an EMBL/GenBank/DDBJ whole genome shotgun (WGS) entry which is preliminary data.</text>
</comment>
<keyword evidence="1" id="KW-0175">Coiled coil</keyword>
<feature type="region of interest" description="Disordered" evidence="2">
    <location>
        <begin position="269"/>
        <end position="441"/>
    </location>
</feature>
<keyword evidence="3" id="KW-0648">Protein biosynthesis</keyword>
<feature type="compositionally biased region" description="Basic residues" evidence="2">
    <location>
        <begin position="284"/>
        <end position="295"/>
    </location>
</feature>
<dbReference type="Proteomes" id="UP001314229">
    <property type="component" value="Unassembled WGS sequence"/>
</dbReference>
<evidence type="ECO:0000313" key="4">
    <source>
        <dbReference type="Proteomes" id="UP001314229"/>
    </source>
</evidence>
<evidence type="ECO:0000256" key="2">
    <source>
        <dbReference type="SAM" id="MobiDB-lite"/>
    </source>
</evidence>
<keyword evidence="4" id="KW-1185">Reference proteome</keyword>
<evidence type="ECO:0000313" key="3">
    <source>
        <dbReference type="EMBL" id="CAK6969922.1"/>
    </source>
</evidence>
<reference evidence="3 4" key="1">
    <citation type="submission" date="2024-01" db="EMBL/GenBank/DDBJ databases">
        <authorList>
            <person name="Alioto T."/>
            <person name="Alioto T."/>
            <person name="Gomez Garrido J."/>
        </authorList>
    </citation>
    <scope>NUCLEOTIDE SEQUENCE [LARGE SCALE GENOMIC DNA]</scope>
</reference>
<proteinExistence type="predicted"/>
<protein>
    <submittedName>
        <fullName evidence="3">Translation initiation factor IF-2-like isoform X2</fullName>
    </submittedName>
</protein>
<dbReference type="EMBL" id="CAWUFR010000144">
    <property type="protein sequence ID" value="CAK6969922.1"/>
    <property type="molecule type" value="Genomic_DNA"/>
</dbReference>
<evidence type="ECO:0000256" key="1">
    <source>
        <dbReference type="SAM" id="Coils"/>
    </source>
</evidence>
<feature type="compositionally biased region" description="Basic and acidic residues" evidence="2">
    <location>
        <begin position="333"/>
        <end position="345"/>
    </location>
</feature>
<feature type="compositionally biased region" description="Polar residues" evidence="2">
    <location>
        <begin position="41"/>
        <end position="51"/>
    </location>
</feature>
<gene>
    <name evidence="3" type="ORF">FSCOSCO3_A001888</name>
</gene>
<dbReference type="GO" id="GO:0003743">
    <property type="term" value="F:translation initiation factor activity"/>
    <property type="evidence" value="ECO:0007669"/>
    <property type="project" value="UniProtKB-KW"/>
</dbReference>
<feature type="region of interest" description="Disordered" evidence="2">
    <location>
        <begin position="17"/>
        <end position="61"/>
    </location>
</feature>
<organism evidence="3 4">
    <name type="scientific">Scomber scombrus</name>
    <name type="common">Atlantic mackerel</name>
    <name type="synonym">Scomber vernalis</name>
    <dbReference type="NCBI Taxonomy" id="13677"/>
    <lineage>
        <taxon>Eukaryota</taxon>
        <taxon>Metazoa</taxon>
        <taxon>Chordata</taxon>
        <taxon>Craniata</taxon>
        <taxon>Vertebrata</taxon>
        <taxon>Euteleostomi</taxon>
        <taxon>Actinopterygii</taxon>
        <taxon>Neopterygii</taxon>
        <taxon>Teleostei</taxon>
        <taxon>Neoteleostei</taxon>
        <taxon>Acanthomorphata</taxon>
        <taxon>Pelagiaria</taxon>
        <taxon>Scombriformes</taxon>
        <taxon>Scombridae</taxon>
        <taxon>Scomber</taxon>
    </lineage>
</organism>
<name>A0AAV1PDG0_SCOSC</name>
<sequence length="441" mass="49687">MSEKHFEDFWNRIPSGRQLPRTSTLTDVKRQLDLSTEDSNTDCGELQQNMEAGSRDQDDQNKTFDFNAHEAKPVCSENIFKPDDPKSSLKGMKGYLLTTEDLEFIEKMEEEKLIKKLQGDLEEMQRLLKMEMMALELTLASKENAQAKLYQFPSCEELIDWVKVVLKRTSPLTDLSDLDAKSLLTMVTKENVHKVVEEKRIELTQMEKMVANKKKKEAEERGQIEEQIASEQLELQGLMSCLSDLKSELAQVEEAYKDLQMQINIQDAKENKTDASEKLSAAKSHTKKGRERRKAVTSAEKLQDASKTGNQTSLKDDPAHKSTNESTQTSTKEQTKQKAGTEKSAKSVKAARGSQRKAEQQESNSQESVQAVRGRRPPAGPSKTTDPQLKKQSKVKTGERQSTSQQASSQSRKKAAVAADDAGRETQNTSLRRSKRIASRK</sequence>